<dbReference type="AlphaFoldDB" id="E1QV40"/>
<feature type="transmembrane region" description="Helical" evidence="1">
    <location>
        <begin position="54"/>
        <end position="74"/>
    </location>
</feature>
<accession>E1QV40</accession>
<feature type="transmembrane region" description="Helical" evidence="1">
    <location>
        <begin position="206"/>
        <end position="226"/>
    </location>
</feature>
<protein>
    <submittedName>
        <fullName evidence="2">Uncharacterized protein</fullName>
    </submittedName>
</protein>
<evidence type="ECO:0000313" key="3">
    <source>
        <dbReference type="Proteomes" id="UP000006681"/>
    </source>
</evidence>
<gene>
    <name evidence="2" type="ordered locus">Vdis_1859</name>
</gene>
<dbReference type="STRING" id="572478.Vdis_1859"/>
<keyword evidence="3" id="KW-1185">Reference proteome</keyword>
<keyword evidence="1" id="KW-0812">Transmembrane</keyword>
<dbReference type="KEGG" id="vdi:Vdis_1859"/>
<reference evidence="3" key="2">
    <citation type="journal article" date="2010" name="Stand. Genomic Sci.">
        <title>Complete genome sequence of Vulcanisaeta distributa type strain (IC-017T).</title>
        <authorList>
            <person name="Mavromatis K."/>
            <person name="Sikorski J."/>
            <person name="Pabst E."/>
            <person name="Teshima H."/>
            <person name="Lapidus A."/>
            <person name="Lucas S."/>
            <person name="Nolan M."/>
            <person name="Glavina Del Rio T."/>
            <person name="Cheng J."/>
            <person name="Bruce D."/>
            <person name="Goodwin L."/>
            <person name="Pitluck S."/>
            <person name="Liolios K."/>
            <person name="Ivanova N."/>
            <person name="Mikhailova N."/>
            <person name="Pati A."/>
            <person name="Chen A."/>
            <person name="Palaniappan K."/>
            <person name="Land M."/>
            <person name="Hauser L."/>
            <person name="Chang Y."/>
            <person name="Jeffries C."/>
            <person name="Rohde M."/>
            <person name="Spring S."/>
            <person name="Goker M."/>
            <person name="Wirth R."/>
            <person name="Woyke T."/>
            <person name="Bristow J."/>
            <person name="Eisen J."/>
            <person name="Markowitz V."/>
            <person name="Hugenholtz P."/>
            <person name="Klenk H."/>
            <person name="Kyrpides N."/>
        </authorList>
    </citation>
    <scope>NUCLEOTIDE SEQUENCE [LARGE SCALE GENOMIC DNA]</scope>
    <source>
        <strain evidence="3">DSM 14429 / JCM 11212 / NBRC 100878 / IC-017</strain>
    </source>
</reference>
<evidence type="ECO:0000313" key="2">
    <source>
        <dbReference type="EMBL" id="ADN51231.1"/>
    </source>
</evidence>
<dbReference type="eggNOG" id="arCOG13890">
    <property type="taxonomic scope" value="Archaea"/>
</dbReference>
<keyword evidence="1" id="KW-0472">Membrane</keyword>
<feature type="transmembrane region" description="Helical" evidence="1">
    <location>
        <begin position="181"/>
        <end position="200"/>
    </location>
</feature>
<name>E1QV40_VULDI</name>
<dbReference type="Proteomes" id="UP000006681">
    <property type="component" value="Chromosome"/>
</dbReference>
<feature type="transmembrane region" description="Helical" evidence="1">
    <location>
        <begin position="30"/>
        <end position="48"/>
    </location>
</feature>
<feature type="transmembrane region" description="Helical" evidence="1">
    <location>
        <begin position="238"/>
        <end position="258"/>
    </location>
</feature>
<dbReference type="EMBL" id="CP002100">
    <property type="protein sequence ID" value="ADN51231.1"/>
    <property type="molecule type" value="Genomic_DNA"/>
</dbReference>
<reference evidence="2 3" key="1">
    <citation type="journal article" date="2010" name="Stand. Genomic Sci.">
        <title>Complete genome sequence of Vulcanisaeta distributa type strain (IC-017).</title>
        <authorList>
            <person name="Mavromatis K."/>
            <person name="Sikorski J."/>
            <person name="Pabst E."/>
            <person name="Teshima H."/>
            <person name="Lapidus A."/>
            <person name="Lucas S."/>
            <person name="Nolan M."/>
            <person name="Glavina Del Rio T."/>
            <person name="Cheng J.F."/>
            <person name="Bruce D."/>
            <person name="Goodwin L."/>
            <person name="Pitluck S."/>
            <person name="Liolios K."/>
            <person name="Ivanova N."/>
            <person name="Mikhailova N."/>
            <person name="Pati A."/>
            <person name="Chen A."/>
            <person name="Palaniappan K."/>
            <person name="Land M."/>
            <person name="Hauser L."/>
            <person name="Chang Y.J."/>
            <person name="Jeffries C.D."/>
            <person name="Rohde M."/>
            <person name="Spring S."/>
            <person name="Goker M."/>
            <person name="Wirth R."/>
            <person name="Woyke T."/>
            <person name="Bristow J."/>
            <person name="Eisen J.A."/>
            <person name="Markowitz V."/>
            <person name="Hugenholtz P."/>
            <person name="Klenk H.P."/>
            <person name="Kyrpides N.C."/>
        </authorList>
    </citation>
    <scope>NUCLEOTIDE SEQUENCE [LARGE SCALE GENOMIC DNA]</scope>
    <source>
        <strain evidence="3">DSM 14429 / JCM 11212 / NBRC 100878 / IC-017</strain>
    </source>
</reference>
<proteinExistence type="predicted"/>
<organism evidence="2 3">
    <name type="scientific">Vulcanisaeta distributa (strain DSM 14429 / JCM 11212 / NBRC 100878 / IC-017)</name>
    <dbReference type="NCBI Taxonomy" id="572478"/>
    <lineage>
        <taxon>Archaea</taxon>
        <taxon>Thermoproteota</taxon>
        <taxon>Thermoprotei</taxon>
        <taxon>Thermoproteales</taxon>
        <taxon>Thermoproteaceae</taxon>
        <taxon>Vulcanisaeta</taxon>
    </lineage>
</organism>
<dbReference type="HOGENOM" id="CLU_1072081_0_0_2"/>
<keyword evidence="1" id="KW-1133">Transmembrane helix</keyword>
<sequence length="259" mass="29074">MVVAMSLNEYLLGSARARAQEIIDSLDKSLTIIVGITSIGPIALFIFSTLVNPYLSLLIPIFVTFMTLIIRRLFLRFKGRLNNELLNSMNARDGFISELLSGDGSLIMSVLGADDSRRWIYLLRSLYDASGDILDSLLSRELQGNLSMSEASLARYVLALRYASDKVVISALSRGLRTAMLSYYVLLFAIPAVAKSLQYLGIHWNITFIISIQVIISVVIMIFVRMIRREFNINVNTYVIFAMMILSVLLSFVLLILIK</sequence>
<evidence type="ECO:0000256" key="1">
    <source>
        <dbReference type="SAM" id="Phobius"/>
    </source>
</evidence>